<reference evidence="7" key="1">
    <citation type="submission" date="2016-09" db="EMBL/GenBank/DDBJ databases">
        <authorList>
            <person name="Chen S."/>
            <person name="Walker E."/>
        </authorList>
    </citation>
    <scope>NUCLEOTIDE SEQUENCE [LARGE SCALE GENOMIC DNA]</scope>
    <source>
        <strain evidence="7">MSU</strain>
    </source>
</reference>
<evidence type="ECO:0000256" key="1">
    <source>
        <dbReference type="ARBA" id="ARBA00023015"/>
    </source>
</evidence>
<comment type="caution">
    <text evidence="5">The sequence shown here is derived from an EMBL/GenBank/DDBJ whole genome shotgun (WGS) entry which is preliminary data.</text>
</comment>
<dbReference type="GO" id="GO:0003677">
    <property type="term" value="F:DNA binding"/>
    <property type="evidence" value="ECO:0007669"/>
    <property type="project" value="UniProtKB-KW"/>
</dbReference>
<dbReference type="SUPFAM" id="SSF51306">
    <property type="entry name" value="LexA/Signal peptidase"/>
    <property type="match status" value="1"/>
</dbReference>
<sequence>MIVNRILQIIEYKGINRRKFYIETGLSNGFLDKVKDVGASKIEQILRIYPEINPEWLLTGKGHMLENAAFFEYEWGIKMSEIEEPSTVYEVTTTKTLKKQFVPVYDVETVDGMVSLFKESEGKPIDYVSVPNLPKCDGAIYVSGDRMYPFLKSGDLIIYKKMRNRIEHIIWGEMYLISVVTDEPEEFLLIRWIQKSDKGEDWIKLVSENSRYESKDVLLKNVEGLALIKATIRINSNF</sequence>
<reference evidence="5" key="2">
    <citation type="submission" date="2016-09" db="EMBL/GenBank/DDBJ databases">
        <authorList>
            <person name="Capua I."/>
            <person name="De Benedictis P."/>
            <person name="Joannis T."/>
            <person name="Lombin L.H."/>
            <person name="Cattoli G."/>
        </authorList>
    </citation>
    <scope>NUCLEOTIDE SEQUENCE [LARGE SCALE GENOMIC DNA]</scope>
    <source>
        <strain evidence="5">MSU</strain>
    </source>
</reference>
<protein>
    <recommendedName>
        <fullName evidence="4">Peptidase S24/S26A/S26B/S26C domain-containing protein</fullName>
    </recommendedName>
</protein>
<evidence type="ECO:0000256" key="3">
    <source>
        <dbReference type="ARBA" id="ARBA00023163"/>
    </source>
</evidence>
<evidence type="ECO:0000313" key="8">
    <source>
        <dbReference type="Proteomes" id="UP000198319"/>
    </source>
</evidence>
<feature type="domain" description="Peptidase S24/S26A/S26B/S26C" evidence="4">
    <location>
        <begin position="132"/>
        <end position="219"/>
    </location>
</feature>
<accession>A0A1S1J0M5</accession>
<dbReference type="Proteomes" id="UP000198319">
    <property type="component" value="Unassembled WGS sequence"/>
</dbReference>
<evidence type="ECO:0000259" key="4">
    <source>
        <dbReference type="Pfam" id="PF00717"/>
    </source>
</evidence>
<proteinExistence type="predicted"/>
<dbReference type="Gene3D" id="2.10.109.10">
    <property type="entry name" value="Umud Fragment, subunit A"/>
    <property type="match status" value="1"/>
</dbReference>
<evidence type="ECO:0000313" key="5">
    <source>
        <dbReference type="EMBL" id="OHT43360.1"/>
    </source>
</evidence>
<dbReference type="InterPro" id="IPR036286">
    <property type="entry name" value="LexA/Signal_pep-like_sf"/>
</dbReference>
<organism evidence="5 7">
    <name type="scientific">Flavobacterium tructae</name>
    <dbReference type="NCBI Taxonomy" id="1114873"/>
    <lineage>
        <taxon>Bacteria</taxon>
        <taxon>Pseudomonadati</taxon>
        <taxon>Bacteroidota</taxon>
        <taxon>Flavobacteriia</taxon>
        <taxon>Flavobacteriales</taxon>
        <taxon>Flavobacteriaceae</taxon>
        <taxon>Flavobacterium</taxon>
    </lineage>
</organism>
<dbReference type="OrthoDB" id="796548at2"/>
<dbReference type="AlphaFoldDB" id="A0A1S1J0M5"/>
<dbReference type="PANTHER" id="PTHR40661:SF1">
    <property type="entry name" value="HTH CRO_C1-TYPE DOMAIN-CONTAINING PROTEIN"/>
    <property type="match status" value="1"/>
</dbReference>
<dbReference type="RefSeq" id="WP_070908746.1">
    <property type="nucleotide sequence ID" value="NZ_MIKE01000028.1"/>
</dbReference>
<reference evidence="6 8" key="3">
    <citation type="submission" date="2016-11" db="EMBL/GenBank/DDBJ databases">
        <title>Whole genomes of Flavobacteriaceae.</title>
        <authorList>
            <person name="Stine C."/>
            <person name="Li C."/>
            <person name="Tadesse D."/>
        </authorList>
    </citation>
    <scope>NUCLEOTIDE SEQUENCE [LARGE SCALE GENOMIC DNA]</scope>
    <source>
        <strain evidence="6 8">ATCC BAA-2541</strain>
    </source>
</reference>
<dbReference type="STRING" id="1278819.BHE19_18895"/>
<evidence type="ECO:0000313" key="6">
    <source>
        <dbReference type="EMBL" id="OXB19759.1"/>
    </source>
</evidence>
<dbReference type="EMBL" id="MUHG01000017">
    <property type="protein sequence ID" value="OXB19759.1"/>
    <property type="molecule type" value="Genomic_DNA"/>
</dbReference>
<name>A0A1S1J0M5_9FLAO</name>
<dbReference type="Proteomes" id="UP000180252">
    <property type="component" value="Unassembled WGS sequence"/>
</dbReference>
<gene>
    <name evidence="6" type="ORF">B0A71_09960</name>
    <name evidence="5" type="ORF">BHE19_18895</name>
</gene>
<dbReference type="Pfam" id="PF00717">
    <property type="entry name" value="Peptidase_S24"/>
    <property type="match status" value="1"/>
</dbReference>
<keyword evidence="2" id="KW-0238">DNA-binding</keyword>
<evidence type="ECO:0000313" key="7">
    <source>
        <dbReference type="Proteomes" id="UP000180252"/>
    </source>
</evidence>
<dbReference type="InterPro" id="IPR015927">
    <property type="entry name" value="Peptidase_S24_S26A/B/C"/>
</dbReference>
<keyword evidence="8" id="KW-1185">Reference proteome</keyword>
<keyword evidence="1" id="KW-0805">Transcription regulation</keyword>
<dbReference type="EMBL" id="MIKE01000028">
    <property type="protein sequence ID" value="OHT43360.1"/>
    <property type="molecule type" value="Genomic_DNA"/>
</dbReference>
<dbReference type="PANTHER" id="PTHR40661">
    <property type="match status" value="1"/>
</dbReference>
<evidence type="ECO:0000256" key="2">
    <source>
        <dbReference type="ARBA" id="ARBA00023125"/>
    </source>
</evidence>
<keyword evidence="3" id="KW-0804">Transcription</keyword>